<dbReference type="InterPro" id="IPR036451">
    <property type="entry name" value="CblAdoTrfase-like_sf"/>
</dbReference>
<name>A0A1G2SET9_9BACT</name>
<feature type="domain" description="Cobalamin adenosyltransferase-like" evidence="5">
    <location>
        <begin position="2"/>
        <end position="174"/>
    </location>
</feature>
<dbReference type="EC" id="2.5.1.17" evidence="4"/>
<dbReference type="AlphaFoldDB" id="A0A1G2SET9"/>
<evidence type="ECO:0000313" key="7">
    <source>
        <dbReference type="Proteomes" id="UP000177987"/>
    </source>
</evidence>
<dbReference type="Pfam" id="PF01923">
    <property type="entry name" value="Cob_adeno_trans"/>
    <property type="match status" value="1"/>
</dbReference>
<dbReference type="UniPathway" id="UPA00148">
    <property type="reaction ID" value="UER00233"/>
</dbReference>
<evidence type="ECO:0000256" key="4">
    <source>
        <dbReference type="RuleBase" id="RU366026"/>
    </source>
</evidence>
<dbReference type="SUPFAM" id="SSF89028">
    <property type="entry name" value="Cobalamin adenosyltransferase-like"/>
    <property type="match status" value="1"/>
</dbReference>
<evidence type="ECO:0000313" key="6">
    <source>
        <dbReference type="EMBL" id="OHA83540.1"/>
    </source>
</evidence>
<evidence type="ECO:0000259" key="5">
    <source>
        <dbReference type="Pfam" id="PF01923"/>
    </source>
</evidence>
<dbReference type="InterPro" id="IPR029499">
    <property type="entry name" value="PduO-typ"/>
</dbReference>
<proteinExistence type="inferred from homology"/>
<organism evidence="6 7">
    <name type="scientific">Candidatus Yonathbacteria bacterium RIFCSPLOWO2_01_FULL_47_33b</name>
    <dbReference type="NCBI Taxonomy" id="1802727"/>
    <lineage>
        <taxon>Bacteria</taxon>
        <taxon>Candidatus Yonathiibacteriota</taxon>
    </lineage>
</organism>
<evidence type="ECO:0000256" key="2">
    <source>
        <dbReference type="ARBA" id="ARBA00022741"/>
    </source>
</evidence>
<dbReference type="GO" id="GO:0008817">
    <property type="term" value="F:corrinoid adenosyltransferase activity"/>
    <property type="evidence" value="ECO:0007669"/>
    <property type="project" value="UniProtKB-UniRule"/>
</dbReference>
<comment type="similarity">
    <text evidence="4">Belongs to the Cob(I)alamin adenosyltransferase family.</text>
</comment>
<accession>A0A1G2SET9</accession>
<reference evidence="6 7" key="1">
    <citation type="journal article" date="2016" name="Nat. Commun.">
        <title>Thousands of microbial genomes shed light on interconnected biogeochemical processes in an aquifer system.</title>
        <authorList>
            <person name="Anantharaman K."/>
            <person name="Brown C.T."/>
            <person name="Hug L.A."/>
            <person name="Sharon I."/>
            <person name="Castelle C.J."/>
            <person name="Probst A.J."/>
            <person name="Thomas B.C."/>
            <person name="Singh A."/>
            <person name="Wilkins M.J."/>
            <person name="Karaoz U."/>
            <person name="Brodie E.L."/>
            <person name="Williams K.H."/>
            <person name="Hubbard S.S."/>
            <person name="Banfield J.F."/>
        </authorList>
    </citation>
    <scope>NUCLEOTIDE SEQUENCE [LARGE SCALE GENOMIC DNA]</scope>
</reference>
<dbReference type="EMBL" id="MHUW01000016">
    <property type="protein sequence ID" value="OHA83540.1"/>
    <property type="molecule type" value="Genomic_DNA"/>
</dbReference>
<dbReference type="PANTHER" id="PTHR12213:SF0">
    <property type="entry name" value="CORRINOID ADENOSYLTRANSFERASE MMAB"/>
    <property type="match status" value="1"/>
</dbReference>
<comment type="caution">
    <text evidence="6">The sequence shown here is derived from an EMBL/GenBank/DDBJ whole genome shotgun (WGS) entry which is preliminary data.</text>
</comment>
<protein>
    <recommendedName>
        <fullName evidence="4">Corrinoid adenosyltransferase</fullName>
        <ecNumber evidence="4">2.5.1.17</ecNumber>
    </recommendedName>
    <alternativeName>
        <fullName evidence="4">Cob(II)alamin adenosyltransferase</fullName>
    </alternativeName>
    <alternativeName>
        <fullName evidence="4">Cob(II)yrinic acid a,c-diamide adenosyltransferase</fullName>
    </alternativeName>
    <alternativeName>
        <fullName evidence="4">Cobinamide/cobalamin adenosyltransferase</fullName>
    </alternativeName>
</protein>
<dbReference type="NCBIfam" id="TIGR00636">
    <property type="entry name" value="PduO_Nterm"/>
    <property type="match status" value="1"/>
</dbReference>
<keyword evidence="1 4" id="KW-0808">Transferase</keyword>
<comment type="pathway">
    <text evidence="4">Cofactor biosynthesis; adenosylcobalamin biosynthesis; adenosylcobalamin from cob(II)yrinate a,c-diamide: step 2/7.</text>
</comment>
<keyword evidence="3 4" id="KW-0067">ATP-binding</keyword>
<evidence type="ECO:0000256" key="3">
    <source>
        <dbReference type="ARBA" id="ARBA00022840"/>
    </source>
</evidence>
<comment type="catalytic activity">
    <reaction evidence="4">
        <text>2 cob(II)yrinate a,c diamide + reduced [electron-transfer flavoprotein] + 2 ATP = 2 adenosylcob(III)yrinate a,c-diamide + 2 triphosphate + oxidized [electron-transfer flavoprotein] + 3 H(+)</text>
        <dbReference type="Rhea" id="RHEA:11528"/>
        <dbReference type="Rhea" id="RHEA-COMP:10685"/>
        <dbReference type="Rhea" id="RHEA-COMP:10686"/>
        <dbReference type="ChEBI" id="CHEBI:15378"/>
        <dbReference type="ChEBI" id="CHEBI:18036"/>
        <dbReference type="ChEBI" id="CHEBI:30616"/>
        <dbReference type="ChEBI" id="CHEBI:57692"/>
        <dbReference type="ChEBI" id="CHEBI:58307"/>
        <dbReference type="ChEBI" id="CHEBI:58503"/>
        <dbReference type="ChEBI" id="CHEBI:58537"/>
        <dbReference type="EC" id="2.5.1.17"/>
    </reaction>
</comment>
<evidence type="ECO:0000256" key="1">
    <source>
        <dbReference type="ARBA" id="ARBA00022679"/>
    </source>
</evidence>
<gene>
    <name evidence="6" type="ORF">A2937_00325</name>
</gene>
<dbReference type="Proteomes" id="UP000177987">
    <property type="component" value="Unassembled WGS sequence"/>
</dbReference>
<dbReference type="PANTHER" id="PTHR12213">
    <property type="entry name" value="CORRINOID ADENOSYLTRANSFERASE"/>
    <property type="match status" value="1"/>
</dbReference>
<keyword evidence="2 4" id="KW-0547">Nucleotide-binding</keyword>
<dbReference type="InterPro" id="IPR016030">
    <property type="entry name" value="CblAdoTrfase-like"/>
</dbReference>
<comment type="catalytic activity">
    <reaction evidence="4">
        <text>2 cob(II)alamin + reduced [electron-transfer flavoprotein] + 2 ATP = 2 adenosylcob(III)alamin + 2 triphosphate + oxidized [electron-transfer flavoprotein] + 3 H(+)</text>
        <dbReference type="Rhea" id="RHEA:28671"/>
        <dbReference type="Rhea" id="RHEA-COMP:10685"/>
        <dbReference type="Rhea" id="RHEA-COMP:10686"/>
        <dbReference type="ChEBI" id="CHEBI:15378"/>
        <dbReference type="ChEBI" id="CHEBI:16304"/>
        <dbReference type="ChEBI" id="CHEBI:18036"/>
        <dbReference type="ChEBI" id="CHEBI:18408"/>
        <dbReference type="ChEBI" id="CHEBI:30616"/>
        <dbReference type="ChEBI" id="CHEBI:57692"/>
        <dbReference type="ChEBI" id="CHEBI:58307"/>
        <dbReference type="EC" id="2.5.1.17"/>
    </reaction>
</comment>
<keyword evidence="4" id="KW-0169">Cobalamin biosynthesis</keyword>
<dbReference type="Gene3D" id="1.20.1200.10">
    <property type="entry name" value="Cobalamin adenosyltransferase-like"/>
    <property type="match status" value="1"/>
</dbReference>
<dbReference type="GO" id="GO:0005524">
    <property type="term" value="F:ATP binding"/>
    <property type="evidence" value="ECO:0007669"/>
    <property type="project" value="UniProtKB-UniRule"/>
</dbReference>
<sequence length="189" mass="20010">MLYTGKGDNGTTKTFGCCDQRISKSSAVAEALGALDEVNSFLGVVKVNPRSAEVVVPGGPDTAFSLAGVVDEVQQNLFIIQAEVAGADKHIEAAKVKGLEVMIDAIEAELPPITSFFVSGGTELAATLDFSRTLARRAERRVVGVADEGVTPVGKETLAYLNRLSSLLYALARQVNHKSGITEEPPTYK</sequence>
<dbReference type="GO" id="GO:0009236">
    <property type="term" value="P:cobalamin biosynthetic process"/>
    <property type="evidence" value="ECO:0007669"/>
    <property type="project" value="UniProtKB-UniRule"/>
</dbReference>